<dbReference type="Proteomes" id="UP001138661">
    <property type="component" value="Unassembled WGS sequence"/>
</dbReference>
<protein>
    <submittedName>
        <fullName evidence="2">Rod-binding protein</fullName>
    </submittedName>
</protein>
<dbReference type="Pfam" id="PF10135">
    <property type="entry name" value="Rod-binding"/>
    <property type="match status" value="1"/>
</dbReference>
<keyword evidence="3" id="KW-1185">Reference proteome</keyword>
<reference evidence="2" key="1">
    <citation type="submission" date="2021-07" db="EMBL/GenBank/DDBJ databases">
        <title>Roseobacter insulae sp. nov., isolated from a tidal flat.</title>
        <authorList>
            <person name="Park S."/>
            <person name="Yoon J.-H."/>
        </authorList>
    </citation>
    <scope>NUCLEOTIDE SEQUENCE</scope>
    <source>
        <strain evidence="2">YSTF-M11</strain>
    </source>
</reference>
<dbReference type="AlphaFoldDB" id="A0A9X1JXH0"/>
<accession>A0A9X1JXH0</accession>
<feature type="domain" description="Flagellar protein FlgJ N-terminal" evidence="1">
    <location>
        <begin position="36"/>
        <end position="84"/>
    </location>
</feature>
<evidence type="ECO:0000259" key="1">
    <source>
        <dbReference type="Pfam" id="PF10135"/>
    </source>
</evidence>
<evidence type="ECO:0000313" key="2">
    <source>
        <dbReference type="EMBL" id="MBW4706966.1"/>
    </source>
</evidence>
<evidence type="ECO:0000313" key="3">
    <source>
        <dbReference type="Proteomes" id="UP001138661"/>
    </source>
</evidence>
<dbReference type="InterPro" id="IPR019301">
    <property type="entry name" value="Flagellar_prot_FlgJ_N"/>
</dbReference>
<proteinExistence type="predicted"/>
<gene>
    <name evidence="2" type="ORF">KX928_04100</name>
</gene>
<dbReference type="RefSeq" id="WP_219500093.1">
    <property type="nucleotide sequence ID" value="NZ_JAHXDN010000001.1"/>
</dbReference>
<name>A0A9X1JXH0_9RHOB</name>
<dbReference type="EMBL" id="JAHXDN010000001">
    <property type="protein sequence ID" value="MBW4706966.1"/>
    <property type="molecule type" value="Genomic_DNA"/>
</dbReference>
<sequence>MSAITPVGPNSAPTNNRDLALREVAQKLEASFLAEMLKSAGLGKTRDHFGGGSGEDQFGSFLVQEQAMQMVKAGGIGLTESLFQALKEKQDGA</sequence>
<organism evidence="2 3">
    <name type="scientific">Roseobacter insulae</name>
    <dbReference type="NCBI Taxonomy" id="2859783"/>
    <lineage>
        <taxon>Bacteria</taxon>
        <taxon>Pseudomonadati</taxon>
        <taxon>Pseudomonadota</taxon>
        <taxon>Alphaproteobacteria</taxon>
        <taxon>Rhodobacterales</taxon>
        <taxon>Roseobacteraceae</taxon>
        <taxon>Roseobacter</taxon>
    </lineage>
</organism>
<comment type="caution">
    <text evidence="2">The sequence shown here is derived from an EMBL/GenBank/DDBJ whole genome shotgun (WGS) entry which is preliminary data.</text>
</comment>